<feature type="compositionally biased region" description="Low complexity" evidence="1">
    <location>
        <begin position="158"/>
        <end position="173"/>
    </location>
</feature>
<dbReference type="InParanoid" id="A0A0N7KF52"/>
<feature type="compositionally biased region" description="Basic residues" evidence="1">
    <location>
        <begin position="97"/>
        <end position="107"/>
    </location>
</feature>
<feature type="compositionally biased region" description="Basic and acidic residues" evidence="1">
    <location>
        <begin position="129"/>
        <end position="143"/>
    </location>
</feature>
<dbReference type="EMBL" id="AP014958">
    <property type="protein sequence ID" value="BAS78249.1"/>
    <property type="molecule type" value="Genomic_DNA"/>
</dbReference>
<sequence>MIGQVDGWWHSGGAGQVVHHHRLDRFGAARGRQLRPVPLRRLLAEPADGSPSADAGARHGGVHGAGAAPGRGVHPHHHRPAAHAPRHLADRDTVQALRRRGVPRPARHAGVDVGHSDGGVPAVRRPSRRDRGAHRGDEPGYRDPRHRNRTDPTRLPYTLLSPKAPTPPTATTSYFRGRSSSPATTLPSVDLPQRLPSHQILAPPDLPRRGEPIPLVSPLF</sequence>
<feature type="compositionally biased region" description="Gly residues" evidence="1">
    <location>
        <begin position="58"/>
        <end position="69"/>
    </location>
</feature>
<reference evidence="2 3" key="3">
    <citation type="journal article" date="2013" name="Rice">
        <title>Improvement of the Oryza sativa Nipponbare reference genome using next generation sequence and optical map data.</title>
        <authorList>
            <person name="Kawahara Y."/>
            <person name="de la Bastide M."/>
            <person name="Hamilton J.P."/>
            <person name="Kanamori H."/>
            <person name="McCombie W.R."/>
            <person name="Ouyang S."/>
            <person name="Schwartz D.C."/>
            <person name="Tanaka T."/>
            <person name="Wu J."/>
            <person name="Zhou S."/>
            <person name="Childs K.L."/>
            <person name="Davidson R.M."/>
            <person name="Lin H."/>
            <person name="Quesada-Ocampo L."/>
            <person name="Vaillancourt B."/>
            <person name="Sakai H."/>
            <person name="Lee S.S."/>
            <person name="Kim J."/>
            <person name="Numa H."/>
            <person name="Itoh T."/>
            <person name="Buell C.R."/>
            <person name="Matsumoto T."/>
        </authorList>
    </citation>
    <scope>NUCLEOTIDE SEQUENCE [LARGE SCALE GENOMIC DNA]</scope>
    <source>
        <strain evidence="3">cv. Nipponbare</strain>
    </source>
</reference>
<feature type="region of interest" description="Disordered" evidence="1">
    <location>
        <begin position="45"/>
        <end position="220"/>
    </location>
</feature>
<accession>A0A0N7KF52</accession>
<reference evidence="2 3" key="2">
    <citation type="journal article" date="2013" name="Plant Cell Physiol.">
        <title>Rice Annotation Project Database (RAP-DB): an integrative and interactive database for rice genomics.</title>
        <authorList>
            <person name="Sakai H."/>
            <person name="Lee S.S."/>
            <person name="Tanaka T."/>
            <person name="Numa H."/>
            <person name="Kim J."/>
            <person name="Kawahara Y."/>
            <person name="Wakimoto H."/>
            <person name="Yang C.C."/>
            <person name="Iwamoto M."/>
            <person name="Abe T."/>
            <person name="Yamada Y."/>
            <person name="Muto A."/>
            <person name="Inokuchi H."/>
            <person name="Ikemura T."/>
            <person name="Matsumoto T."/>
            <person name="Sasaki T."/>
            <person name="Itoh T."/>
        </authorList>
    </citation>
    <scope>NUCLEOTIDE SEQUENCE [LARGE SCALE GENOMIC DNA]</scope>
    <source>
        <strain evidence="3">cv. Nipponbare</strain>
    </source>
</reference>
<evidence type="ECO:0000256" key="1">
    <source>
        <dbReference type="SAM" id="MobiDB-lite"/>
    </source>
</evidence>
<organism evidence="2 3">
    <name type="scientific">Oryza sativa subsp. japonica</name>
    <name type="common">Rice</name>
    <dbReference type="NCBI Taxonomy" id="39947"/>
    <lineage>
        <taxon>Eukaryota</taxon>
        <taxon>Viridiplantae</taxon>
        <taxon>Streptophyta</taxon>
        <taxon>Embryophyta</taxon>
        <taxon>Tracheophyta</taxon>
        <taxon>Spermatophyta</taxon>
        <taxon>Magnoliopsida</taxon>
        <taxon>Liliopsida</taxon>
        <taxon>Poales</taxon>
        <taxon>Poaceae</taxon>
        <taxon>BOP clade</taxon>
        <taxon>Oryzoideae</taxon>
        <taxon>Oryzeae</taxon>
        <taxon>Oryzinae</taxon>
        <taxon>Oryza</taxon>
        <taxon>Oryza sativa</taxon>
    </lineage>
</organism>
<feature type="compositionally biased region" description="Polar residues" evidence="1">
    <location>
        <begin position="178"/>
        <end position="187"/>
    </location>
</feature>
<gene>
    <name evidence="2" type="ordered locus">Os02g0300900</name>
    <name evidence="2" type="ORF">OSNPB_020300900</name>
</gene>
<feature type="compositionally biased region" description="Basic residues" evidence="1">
    <location>
        <begin position="73"/>
        <end position="86"/>
    </location>
</feature>
<dbReference type="Proteomes" id="UP000059680">
    <property type="component" value="Chromosome 2"/>
</dbReference>
<dbReference type="Gramene" id="Os02t0300900-00">
    <property type="protein sequence ID" value="Os02t0300900-00"/>
    <property type="gene ID" value="Os02g0300900"/>
</dbReference>
<proteinExistence type="predicted"/>
<reference evidence="3" key="1">
    <citation type="journal article" date="2005" name="Nature">
        <title>The map-based sequence of the rice genome.</title>
        <authorList>
            <consortium name="International rice genome sequencing project (IRGSP)"/>
            <person name="Matsumoto T."/>
            <person name="Wu J."/>
            <person name="Kanamori H."/>
            <person name="Katayose Y."/>
            <person name="Fujisawa M."/>
            <person name="Namiki N."/>
            <person name="Mizuno H."/>
            <person name="Yamamoto K."/>
            <person name="Antonio B.A."/>
            <person name="Baba T."/>
            <person name="Sakata K."/>
            <person name="Nagamura Y."/>
            <person name="Aoki H."/>
            <person name="Arikawa K."/>
            <person name="Arita K."/>
            <person name="Bito T."/>
            <person name="Chiden Y."/>
            <person name="Fujitsuka N."/>
            <person name="Fukunaka R."/>
            <person name="Hamada M."/>
            <person name="Harada C."/>
            <person name="Hayashi A."/>
            <person name="Hijishita S."/>
            <person name="Honda M."/>
            <person name="Hosokawa S."/>
            <person name="Ichikawa Y."/>
            <person name="Idonuma A."/>
            <person name="Iijima M."/>
            <person name="Ikeda M."/>
            <person name="Ikeno M."/>
            <person name="Ito K."/>
            <person name="Ito S."/>
            <person name="Ito T."/>
            <person name="Ito Y."/>
            <person name="Ito Y."/>
            <person name="Iwabuchi A."/>
            <person name="Kamiya K."/>
            <person name="Karasawa W."/>
            <person name="Kurita K."/>
            <person name="Katagiri S."/>
            <person name="Kikuta A."/>
            <person name="Kobayashi H."/>
            <person name="Kobayashi N."/>
            <person name="Machita K."/>
            <person name="Maehara T."/>
            <person name="Masukawa M."/>
            <person name="Mizubayashi T."/>
            <person name="Mukai Y."/>
            <person name="Nagasaki H."/>
            <person name="Nagata Y."/>
            <person name="Naito S."/>
            <person name="Nakashima M."/>
            <person name="Nakama Y."/>
            <person name="Nakamichi Y."/>
            <person name="Nakamura M."/>
            <person name="Meguro A."/>
            <person name="Negishi M."/>
            <person name="Ohta I."/>
            <person name="Ohta T."/>
            <person name="Okamoto M."/>
            <person name="Ono N."/>
            <person name="Saji S."/>
            <person name="Sakaguchi M."/>
            <person name="Sakai K."/>
            <person name="Shibata M."/>
            <person name="Shimokawa T."/>
            <person name="Song J."/>
            <person name="Takazaki Y."/>
            <person name="Terasawa K."/>
            <person name="Tsugane M."/>
            <person name="Tsuji K."/>
            <person name="Ueda S."/>
            <person name="Waki K."/>
            <person name="Yamagata H."/>
            <person name="Yamamoto M."/>
            <person name="Yamamoto S."/>
            <person name="Yamane H."/>
            <person name="Yoshiki S."/>
            <person name="Yoshihara R."/>
            <person name="Yukawa K."/>
            <person name="Zhong H."/>
            <person name="Yano M."/>
            <person name="Yuan Q."/>
            <person name="Ouyang S."/>
            <person name="Liu J."/>
            <person name="Jones K.M."/>
            <person name="Gansberger K."/>
            <person name="Moffat K."/>
            <person name="Hill J."/>
            <person name="Bera J."/>
            <person name="Fadrosh D."/>
            <person name="Jin S."/>
            <person name="Johri S."/>
            <person name="Kim M."/>
            <person name="Overton L."/>
            <person name="Reardon M."/>
            <person name="Tsitrin T."/>
            <person name="Vuong H."/>
            <person name="Weaver B."/>
            <person name="Ciecko A."/>
            <person name="Tallon L."/>
            <person name="Jackson J."/>
            <person name="Pai G."/>
            <person name="Aken S.V."/>
            <person name="Utterback T."/>
            <person name="Reidmuller S."/>
            <person name="Feldblyum T."/>
            <person name="Hsiao J."/>
            <person name="Zismann V."/>
            <person name="Iobst S."/>
            <person name="de Vazeille A.R."/>
            <person name="Buell C.R."/>
            <person name="Ying K."/>
            <person name="Li Y."/>
            <person name="Lu T."/>
            <person name="Huang Y."/>
            <person name="Zhao Q."/>
            <person name="Feng Q."/>
            <person name="Zhang L."/>
            <person name="Zhu J."/>
            <person name="Weng Q."/>
            <person name="Mu J."/>
            <person name="Lu Y."/>
            <person name="Fan D."/>
            <person name="Liu Y."/>
            <person name="Guan J."/>
            <person name="Zhang Y."/>
            <person name="Yu S."/>
            <person name="Liu X."/>
            <person name="Zhang Y."/>
            <person name="Hong G."/>
            <person name="Han B."/>
            <person name="Choisne N."/>
            <person name="Demange N."/>
            <person name="Orjeda G."/>
            <person name="Samain S."/>
            <person name="Cattolico L."/>
            <person name="Pelletier E."/>
            <person name="Couloux A."/>
            <person name="Segurens B."/>
            <person name="Wincker P."/>
            <person name="D'Hont A."/>
            <person name="Scarpelli C."/>
            <person name="Weissenbach J."/>
            <person name="Salanoubat M."/>
            <person name="Quetier F."/>
            <person name="Yu Y."/>
            <person name="Kim H.R."/>
            <person name="Rambo T."/>
            <person name="Currie J."/>
            <person name="Collura K."/>
            <person name="Luo M."/>
            <person name="Yang T."/>
            <person name="Ammiraju J.S.S."/>
            <person name="Engler F."/>
            <person name="Soderlund C."/>
            <person name="Wing R.A."/>
            <person name="Palmer L.E."/>
            <person name="de la Bastide M."/>
            <person name="Spiegel L."/>
            <person name="Nascimento L."/>
            <person name="Zutavern T."/>
            <person name="O'Shaughnessy A."/>
            <person name="Dike S."/>
            <person name="Dedhia N."/>
            <person name="Preston R."/>
            <person name="Balija V."/>
            <person name="McCombie W.R."/>
            <person name="Chow T."/>
            <person name="Chen H."/>
            <person name="Chung M."/>
            <person name="Chen C."/>
            <person name="Shaw J."/>
            <person name="Wu H."/>
            <person name="Hsiao K."/>
            <person name="Chao Y."/>
            <person name="Chu M."/>
            <person name="Cheng C."/>
            <person name="Hour A."/>
            <person name="Lee P."/>
            <person name="Lin S."/>
            <person name="Lin Y."/>
            <person name="Liou J."/>
            <person name="Liu S."/>
            <person name="Hsing Y."/>
            <person name="Raghuvanshi S."/>
            <person name="Mohanty A."/>
            <person name="Bharti A.K."/>
            <person name="Gaur A."/>
            <person name="Gupta V."/>
            <person name="Kumar D."/>
            <person name="Ravi V."/>
            <person name="Vij S."/>
            <person name="Kapur A."/>
            <person name="Khurana P."/>
            <person name="Khurana P."/>
            <person name="Khurana J.P."/>
            <person name="Tyagi A.K."/>
            <person name="Gaikwad K."/>
            <person name="Singh A."/>
            <person name="Dalal V."/>
            <person name="Srivastava S."/>
            <person name="Dixit A."/>
            <person name="Pal A.K."/>
            <person name="Ghazi I.A."/>
            <person name="Yadav M."/>
            <person name="Pandit A."/>
            <person name="Bhargava A."/>
            <person name="Sureshbabu K."/>
            <person name="Batra K."/>
            <person name="Sharma T.R."/>
            <person name="Mohapatra T."/>
            <person name="Singh N.K."/>
            <person name="Messing J."/>
            <person name="Nelson A.B."/>
            <person name="Fuks G."/>
            <person name="Kavchok S."/>
            <person name="Keizer G."/>
            <person name="Linton E."/>
            <person name="Llaca V."/>
            <person name="Song R."/>
            <person name="Tanyolac B."/>
            <person name="Young S."/>
            <person name="Ho-Il K."/>
            <person name="Hahn J.H."/>
            <person name="Sangsakoo G."/>
            <person name="Vanavichit A."/>
            <person name="de Mattos Luiz.A.T."/>
            <person name="Zimmer P.D."/>
            <person name="Malone G."/>
            <person name="Dellagostin O."/>
            <person name="de Oliveira A.C."/>
            <person name="Bevan M."/>
            <person name="Bancroft I."/>
            <person name="Minx P."/>
            <person name="Cordum H."/>
            <person name="Wilson R."/>
            <person name="Cheng Z."/>
            <person name="Jin W."/>
            <person name="Jiang J."/>
            <person name="Leong S.A."/>
            <person name="Iwama H."/>
            <person name="Gojobori T."/>
            <person name="Itoh T."/>
            <person name="Niimura Y."/>
            <person name="Fujii Y."/>
            <person name="Habara T."/>
            <person name="Sakai H."/>
            <person name="Sato Y."/>
            <person name="Wilson G."/>
            <person name="Kumar K."/>
            <person name="McCouch S."/>
            <person name="Juretic N."/>
            <person name="Hoen D."/>
            <person name="Wright S."/>
            <person name="Bruskiewich R."/>
            <person name="Bureau T."/>
            <person name="Miyao A."/>
            <person name="Hirochika H."/>
            <person name="Nishikawa T."/>
            <person name="Kadowaki K."/>
            <person name="Sugiura M."/>
            <person name="Burr B."/>
            <person name="Sasaki T."/>
        </authorList>
    </citation>
    <scope>NUCLEOTIDE SEQUENCE [LARGE SCALE GENOMIC DNA]</scope>
    <source>
        <strain evidence="3">cv. Nipponbare</strain>
    </source>
</reference>
<evidence type="ECO:0000313" key="3">
    <source>
        <dbReference type="Proteomes" id="UP000059680"/>
    </source>
</evidence>
<evidence type="ECO:0000313" key="2">
    <source>
        <dbReference type="EMBL" id="BAS78249.1"/>
    </source>
</evidence>
<keyword evidence="3" id="KW-1185">Reference proteome</keyword>
<name>A0A0N7KF52_ORYSJ</name>
<protein>
    <submittedName>
        <fullName evidence="2">Os02g0300900 protein</fullName>
    </submittedName>
</protein>
<dbReference type="AlphaFoldDB" id="A0A0N7KF52"/>
<dbReference type="PaxDb" id="39947-A0A0N7KF52"/>